<accession>A0A2N5ZJC4</accession>
<proteinExistence type="predicted"/>
<evidence type="ECO:0000313" key="3">
    <source>
        <dbReference type="Proteomes" id="UP000234857"/>
    </source>
</evidence>
<dbReference type="GO" id="GO:0071973">
    <property type="term" value="P:bacterial-type flagellum-dependent cell motility"/>
    <property type="evidence" value="ECO:0007669"/>
    <property type="project" value="InterPro"/>
</dbReference>
<name>A0A2N5ZJC4_MUIH1</name>
<dbReference type="AlphaFoldDB" id="A0A2N5ZJC4"/>
<comment type="caution">
    <text evidence="2">The sequence shown here is derived from an EMBL/GenBank/DDBJ whole genome shotgun (WGS) entry which is preliminary data.</text>
</comment>
<dbReference type="GO" id="GO:0009424">
    <property type="term" value="C:bacterial-type flagellum hook"/>
    <property type="evidence" value="ECO:0007669"/>
    <property type="project" value="InterPro"/>
</dbReference>
<feature type="domain" description="Flagellin N-terminal" evidence="1">
    <location>
        <begin position="3"/>
        <end position="140"/>
    </location>
</feature>
<keyword evidence="2" id="KW-0966">Cell projection</keyword>
<dbReference type="GO" id="GO:0005198">
    <property type="term" value="F:structural molecule activity"/>
    <property type="evidence" value="ECO:0007669"/>
    <property type="project" value="InterPro"/>
</dbReference>
<dbReference type="NCBIfam" id="TIGR02550">
    <property type="entry name" value="flagell_flgL"/>
    <property type="match status" value="1"/>
</dbReference>
<keyword evidence="2" id="KW-0282">Flagellum</keyword>
<dbReference type="EMBL" id="PKTG01000053">
    <property type="protein sequence ID" value="PLX18721.1"/>
    <property type="molecule type" value="Genomic_DNA"/>
</dbReference>
<organism evidence="2 3">
    <name type="scientific">Muiribacterium halophilum</name>
    <dbReference type="NCBI Taxonomy" id="2053465"/>
    <lineage>
        <taxon>Bacteria</taxon>
        <taxon>Candidatus Muiribacteriota</taxon>
        <taxon>Candidatus Muiribacteriia</taxon>
        <taxon>Candidatus Muiribacteriales</taxon>
        <taxon>Candidatus Muiribacteriaceae</taxon>
        <taxon>Candidatus Muiribacterium</taxon>
    </lineage>
</organism>
<dbReference type="Gene3D" id="1.20.1330.10">
    <property type="entry name" value="f41 fragment of flagellin, N-terminal domain"/>
    <property type="match status" value="2"/>
</dbReference>
<gene>
    <name evidence="2" type="primary">flgL</name>
    <name evidence="2" type="ORF">C0601_03875</name>
</gene>
<keyword evidence="2" id="KW-0969">Cilium</keyword>
<dbReference type="InterPro" id="IPR001029">
    <property type="entry name" value="Flagellin_N"/>
</dbReference>
<dbReference type="Proteomes" id="UP000234857">
    <property type="component" value="Unassembled WGS sequence"/>
</dbReference>
<dbReference type="SUPFAM" id="SSF64518">
    <property type="entry name" value="Phase 1 flagellin"/>
    <property type="match status" value="1"/>
</dbReference>
<dbReference type="InterPro" id="IPR013384">
    <property type="entry name" value="Flagell_FlgL"/>
</dbReference>
<dbReference type="PANTHER" id="PTHR42792:SF1">
    <property type="entry name" value="FLAGELLAR HOOK-ASSOCIATED PROTEIN 3"/>
    <property type="match status" value="1"/>
</dbReference>
<dbReference type="InterPro" id="IPR001492">
    <property type="entry name" value="Flagellin"/>
</dbReference>
<evidence type="ECO:0000313" key="2">
    <source>
        <dbReference type="EMBL" id="PLX18721.1"/>
    </source>
</evidence>
<protein>
    <submittedName>
        <fullName evidence="2">Flagellar hook-associated protein 3</fullName>
    </submittedName>
</protein>
<sequence length="680" mass="74502">MRITNNMMSNNVLYNIQKSLSRMDKYSNQLSTGKKYVLAEDDPINTVLGMHFRTKITESEQFIRNIDDGIQFLDTCDKALGHSVDLINQIRTSAIYGANDTLDQEDRDAIAREVDQLLNGLIDTANTDFKGDFIFSGAETRDAPFQEVLGSESGESGNVTALDYLDPDKEDRKNLNMNSITRVKYVGDSASLNRQIQQSLDLTVNDTGNNIFSADTHAITSGIMDISDSTVPLNDAANLNGLITSPVAPGNPTTFTIGIEGGYMAAITYNADNDSIQDIADKVNDKGVGVKASVEKEVIDNAPVYRLKFEAEDSGKKIVMFDDDKKSEKTTTTPVFINPDIDGFGAFGFPSTPTGEVIINGKQFVLSDYATVRQFMNDVANDEDVHIDKFEYDSINGTFSIKADKGHFIDIEEKGDINGFGNMGFFSGLGVNLGGAPGGEGSNILDSMHMLNKIESGVTVNSRNALLSTVPNIEEGRVVVNGAIIDIDPAVDTIDKLAKRINDKDVGVRASVEEEINSPGTFRLVLRSLHPGKMNIEDREGEIFSGLGMVSKYDNKYTGYPNEISDPESIGVFQVVMDIRDNLYRGENEILSNENLAKLDEVFDNILKYRSKIGARTVAAETSQSKLDDVRINTTNLLSDVEDVDIAEVIMKMQMAENVQTAALQTGATIIQKTLVDFIR</sequence>
<dbReference type="Pfam" id="PF00669">
    <property type="entry name" value="Flagellin_N"/>
    <property type="match status" value="1"/>
</dbReference>
<reference evidence="2 3" key="1">
    <citation type="submission" date="2017-11" db="EMBL/GenBank/DDBJ databases">
        <title>Genome-resolved metagenomics identifies genetic mobility, metabolic interactions, and unexpected diversity in perchlorate-reducing communities.</title>
        <authorList>
            <person name="Barnum T.P."/>
            <person name="Figueroa I.A."/>
            <person name="Carlstrom C.I."/>
            <person name="Lucas L.N."/>
            <person name="Engelbrektson A.L."/>
            <person name="Coates J.D."/>
        </authorList>
    </citation>
    <scope>NUCLEOTIDE SEQUENCE [LARGE SCALE GENOMIC DNA]</scope>
    <source>
        <strain evidence="2">BM706</strain>
    </source>
</reference>
<dbReference type="PANTHER" id="PTHR42792">
    <property type="entry name" value="FLAGELLIN"/>
    <property type="match status" value="1"/>
</dbReference>
<evidence type="ECO:0000259" key="1">
    <source>
        <dbReference type="Pfam" id="PF00669"/>
    </source>
</evidence>